<evidence type="ECO:0000313" key="1">
    <source>
        <dbReference type="Proteomes" id="UP000887563"/>
    </source>
</evidence>
<dbReference type="Proteomes" id="UP000887563">
    <property type="component" value="Unplaced"/>
</dbReference>
<sequence length="173" mass="18735">MICCRFLKKNKKIFLSKTKNTPLPPEVERADPEVLFPVSVVPFEEVPFFDLVAFDVLFFDVVPADAVLADEVLADVVFLDAVCSFADAVGRRVDGETFPDLRDEAAALSVSLCVFESILIDCCSAVRILASLWPLAVLVLAELATLLAGAREVADAEGAAAHFFSRAQQNVAT</sequence>
<name>A0A914N678_MELIC</name>
<dbReference type="AlphaFoldDB" id="A0A914N678"/>
<protein>
    <submittedName>
        <fullName evidence="2">Candidate secreted effector</fullName>
    </submittedName>
</protein>
<organism evidence="1 2">
    <name type="scientific">Meloidogyne incognita</name>
    <name type="common">Southern root-knot nematode worm</name>
    <name type="synonym">Oxyuris incognita</name>
    <dbReference type="NCBI Taxonomy" id="6306"/>
    <lineage>
        <taxon>Eukaryota</taxon>
        <taxon>Metazoa</taxon>
        <taxon>Ecdysozoa</taxon>
        <taxon>Nematoda</taxon>
        <taxon>Chromadorea</taxon>
        <taxon>Rhabditida</taxon>
        <taxon>Tylenchina</taxon>
        <taxon>Tylenchomorpha</taxon>
        <taxon>Tylenchoidea</taxon>
        <taxon>Meloidogynidae</taxon>
        <taxon>Meloidogyninae</taxon>
        <taxon>Meloidogyne</taxon>
        <taxon>Meloidogyne incognita group</taxon>
    </lineage>
</organism>
<dbReference type="WBParaSite" id="Minc3s03479g33959">
    <property type="protein sequence ID" value="Minc3s03479g33959"/>
    <property type="gene ID" value="Minc3s03479g33959"/>
</dbReference>
<proteinExistence type="predicted"/>
<reference evidence="2" key="1">
    <citation type="submission" date="2022-11" db="UniProtKB">
        <authorList>
            <consortium name="WormBaseParasite"/>
        </authorList>
    </citation>
    <scope>IDENTIFICATION</scope>
</reference>
<accession>A0A914N678</accession>
<keyword evidence="1" id="KW-1185">Reference proteome</keyword>
<evidence type="ECO:0000313" key="2">
    <source>
        <dbReference type="WBParaSite" id="Minc3s03479g33959"/>
    </source>
</evidence>